<dbReference type="GO" id="GO:0005634">
    <property type="term" value="C:nucleus"/>
    <property type="evidence" value="ECO:0007669"/>
    <property type="project" value="UniProtKB-ARBA"/>
</dbReference>
<dbReference type="PROSITE" id="PS50016">
    <property type="entry name" value="ZF_PHD_2"/>
    <property type="match status" value="2"/>
</dbReference>
<dbReference type="CDD" id="cd15571">
    <property type="entry name" value="ePHD"/>
    <property type="match status" value="1"/>
</dbReference>
<dbReference type="GO" id="GO:0006357">
    <property type="term" value="P:regulation of transcription by RNA polymerase II"/>
    <property type="evidence" value="ECO:0007669"/>
    <property type="project" value="TreeGrafter"/>
</dbReference>
<feature type="compositionally biased region" description="Basic and acidic residues" evidence="5">
    <location>
        <begin position="108"/>
        <end position="122"/>
    </location>
</feature>
<feature type="region of interest" description="Disordered" evidence="5">
    <location>
        <begin position="632"/>
        <end position="678"/>
    </location>
</feature>
<feature type="domain" description="PHD-type" evidence="6">
    <location>
        <begin position="266"/>
        <end position="318"/>
    </location>
</feature>
<sequence length="1621" mass="177508">MTKGQCHRRRKMMGRSANGGCGTEEKHCPVSTSRVPNKSSPLAAQSLGIDLYSQACKALAVVSPFDLEDGQNNKSSPIVTTLPAGLASCLSKHADSRKRHKKSNLGTDTKKNKSSSRQEKAKGNSIWSETEDYFRELSVEDVERLNETSSFRGNMFISIPYPRNSISVNELNNNHGVAGGEQQDVNQFMEVDGVVADDNTVTQNKQEDNTAISLPQLSSGVEWLLGSRNKIYLTSERPSKKRKLLGGEAGLEKVFVARPVKDQGASTCCHYCSIGETGNQLNRLIVCKSCGVAVHQRCYGVQQDDGAGCWECSWCRLKRDEDKTTDSHCLLCPQQGGALKPVKKRCGGNDDRGLVEFAHLFCCQWMPEVYIEDTKSMEPIMNIEGIKDVQKKLTCYLCKMKCGACVRCSYGSCRTSFHPVCAREARHRMEIWGKFGCDDVELRAFCSKHSETQKEGGASFEAEVLGTGSNLKSQSDCIDGAEVKGSSTVESVKVSDSNNDTLFLKKLIDRGNVNLNDLASEINVSANLLASNIADDCFPPELHGKIVAWLKNRAHVGGLKKKLKLKVMSTCISKVPKESGGEIAITRASDNNNVGSAPVKLAPSRKKTNGNVRVLKDSGLILSLKRSSADDGVVMDEDNHGGNFPSQESSPDSKEKISPESCPASDILAGNTADHKGSCRTSFHPVCAREARHRMEIWGKFGCDDVELRAFCSKHSETQKEGGASFEAEVLGTGSNLKSQSDCIDGAEVKGSSTVESVKVSDSNNDTLFLKKLIDRGNVNLNDLASEINVSANLLASNIADDCFPPELHGKIVAWLKNRAHVGGLKKKLKLKVMSTCISKVPKESGGEIAITRASDNNNVGSAPVKLAPSRKKTNGNVRVLKDSGLILSLKRSSADDGVVMDEDNHGGNFPSQESSPDSKEKISPESCPASDILAGNTADHKGDTVKCSSPNQNSCRQVDEATNPKSDTRVKSNLANHDCSIAMNPVVIRTEASPGSYIHPLILMQNQVFSKMKADEDDGSGAGYNLQNQKLSSTKSSWELGTTKPMGIINMSPTDEVEGELVYYQHQLLCNAVARKHLSDVLISKVTKHLPEEIETVRRHSWDAVLVSQYLSDLREVKKQGRKERRHKEAQAVLAAATAAAAASSRLSSLRKDTVDESPQQENTLKVKAFGGRSALLAQQVPQAKETHPKLSVTWTSPEINLNSSSSTLENKVHSRACDVCRRAETILNPIIVCSGCKVAVHIDCYRSVKDSTGPWFCELCEDLLSSRSRGVLPRVGECSLCGGTTGAFRKSNDGQWVHAFCAEWILESTFRRGQVKAIEGMDAISKGNDVCLVCSRREGVCIKCNYGHCHSMFHPTCGRNAGFFMNVKIIGGKIHHKSYCEKHSPMERTKAETQKHGAEEWNSLKKVRVELERLRLICERIIRREKLKRELVLCSHDTLRCNRESISSSMRVCTPFVSPDASSESATTSLRGGYTNSYKSCSETIQRSDDITIDSLVAGKRRVRFPMPTAMDNDQKTDDSSTSQIFTQTPTVRPQLAGKQIPQRPSSAVSRTASGDVDRFFRHGKHTETFEKELVMTSDQASMRNQRLPKGFVYVPIRCLSNEEETIAAAAEENSGQDE</sequence>
<dbReference type="InterPro" id="IPR011011">
    <property type="entry name" value="Znf_FYVE_PHD"/>
</dbReference>
<evidence type="ECO:0000313" key="8">
    <source>
        <dbReference type="EMBL" id="KAK9080172.1"/>
    </source>
</evidence>
<feature type="compositionally biased region" description="Polar residues" evidence="5">
    <location>
        <begin position="947"/>
        <end position="957"/>
    </location>
</feature>
<dbReference type="Pfam" id="PF13831">
    <property type="entry name" value="PHD_2"/>
    <property type="match status" value="2"/>
</dbReference>
<feature type="region of interest" description="Disordered" evidence="5">
    <location>
        <begin position="1"/>
        <end position="39"/>
    </location>
</feature>
<dbReference type="InterPro" id="IPR019787">
    <property type="entry name" value="Znf_PHD-finger"/>
</dbReference>
<reference evidence="8 9" key="1">
    <citation type="submission" date="2024-04" db="EMBL/GenBank/DDBJ databases">
        <title>The reference genome of an endangered Asteraceae, Deinandra increscens subsp. villosa, native to the Central Coast of California.</title>
        <authorList>
            <person name="Guilliams M."/>
            <person name="Hasenstab-Lehman K."/>
            <person name="Meyer R."/>
            <person name="Mcevoy S."/>
        </authorList>
    </citation>
    <scope>NUCLEOTIDE SEQUENCE [LARGE SCALE GENOMIC DNA]</scope>
    <source>
        <tissue evidence="8">Leaf</tissue>
    </source>
</reference>
<evidence type="ECO:0000256" key="1">
    <source>
        <dbReference type="ARBA" id="ARBA00022723"/>
    </source>
</evidence>
<evidence type="ECO:0000256" key="3">
    <source>
        <dbReference type="ARBA" id="ARBA00022833"/>
    </source>
</evidence>
<dbReference type="Gene3D" id="3.30.40.10">
    <property type="entry name" value="Zinc/RING finger domain, C3HC4 (zinc finger)"/>
    <property type="match status" value="4"/>
</dbReference>
<evidence type="ECO:0000256" key="4">
    <source>
        <dbReference type="PROSITE-ProRule" id="PRU00146"/>
    </source>
</evidence>
<dbReference type="PANTHER" id="PTHR13793">
    <property type="entry name" value="PHD FINGER PROTEINS"/>
    <property type="match status" value="1"/>
</dbReference>
<accession>A0AAP0HD19</accession>
<feature type="compositionally biased region" description="Polar residues" evidence="5">
    <location>
        <begin position="30"/>
        <end position="39"/>
    </location>
</feature>
<dbReference type="Pfam" id="PF13832">
    <property type="entry name" value="zf-HC5HC2H_2"/>
    <property type="match status" value="2"/>
</dbReference>
<feature type="region of interest" description="Disordered" evidence="5">
    <location>
        <begin position="91"/>
        <end position="125"/>
    </location>
</feature>
<dbReference type="SUPFAM" id="SSF57903">
    <property type="entry name" value="FYVE/PHD zinc finger"/>
    <property type="match status" value="2"/>
</dbReference>
<keyword evidence="1" id="KW-0479">Metal-binding</keyword>
<feature type="region of interest" description="Disordered" evidence="5">
    <location>
        <begin position="1536"/>
        <end position="1555"/>
    </location>
</feature>
<feature type="compositionally biased region" description="Basic residues" evidence="5">
    <location>
        <begin position="1"/>
        <end position="13"/>
    </location>
</feature>
<evidence type="ECO:0000313" key="9">
    <source>
        <dbReference type="Proteomes" id="UP001408789"/>
    </source>
</evidence>
<evidence type="ECO:0000256" key="2">
    <source>
        <dbReference type="ARBA" id="ARBA00022771"/>
    </source>
</evidence>
<feature type="domain" description="PHD-type" evidence="6">
    <location>
        <begin position="1216"/>
        <end position="1265"/>
    </location>
</feature>
<keyword evidence="2 4" id="KW-0863">Zinc-finger</keyword>
<dbReference type="SMART" id="SM00249">
    <property type="entry name" value="PHD"/>
    <property type="match status" value="4"/>
</dbReference>
<comment type="caution">
    <text evidence="8">The sequence shown here is derived from an EMBL/GenBank/DDBJ whole genome shotgun (WGS) entry which is preliminary data.</text>
</comment>
<dbReference type="EMBL" id="JBCNJP010000003">
    <property type="protein sequence ID" value="KAK9080172.1"/>
    <property type="molecule type" value="Genomic_DNA"/>
</dbReference>
<dbReference type="PROSITE" id="PS01359">
    <property type="entry name" value="ZF_PHD_1"/>
    <property type="match status" value="1"/>
</dbReference>
<evidence type="ECO:0000259" key="7">
    <source>
        <dbReference type="PROSITE" id="PS51805"/>
    </source>
</evidence>
<gene>
    <name evidence="8" type="ORF">SSX86_001847</name>
</gene>
<dbReference type="InterPro" id="IPR034732">
    <property type="entry name" value="EPHD"/>
</dbReference>
<dbReference type="InterPro" id="IPR019786">
    <property type="entry name" value="Zinc_finger_PHD-type_CS"/>
</dbReference>
<dbReference type="PROSITE" id="PS51805">
    <property type="entry name" value="EPHD"/>
    <property type="match status" value="2"/>
</dbReference>
<dbReference type="PANTHER" id="PTHR13793:SF107">
    <property type="entry name" value="BROMODOMAIN-CONTAINING PROTEIN HOMOLOG"/>
    <property type="match status" value="1"/>
</dbReference>
<dbReference type="InterPro" id="IPR001965">
    <property type="entry name" value="Znf_PHD"/>
</dbReference>
<evidence type="ECO:0000259" key="6">
    <source>
        <dbReference type="PROSITE" id="PS50016"/>
    </source>
</evidence>
<name>A0AAP0HD19_9ASTR</name>
<dbReference type="InterPro" id="IPR013083">
    <property type="entry name" value="Znf_RING/FYVE/PHD"/>
</dbReference>
<keyword evidence="9" id="KW-1185">Reference proteome</keyword>
<proteinExistence type="predicted"/>
<dbReference type="InterPro" id="IPR050701">
    <property type="entry name" value="Histone_Mod_Regulator"/>
</dbReference>
<dbReference type="GO" id="GO:0008270">
    <property type="term" value="F:zinc ion binding"/>
    <property type="evidence" value="ECO:0007669"/>
    <property type="project" value="UniProtKB-KW"/>
</dbReference>
<feature type="domain" description="PHD-type" evidence="7">
    <location>
        <begin position="1277"/>
        <end position="1386"/>
    </location>
</feature>
<protein>
    <submittedName>
        <fullName evidence="8">Uncharacterized protein</fullName>
    </submittedName>
</protein>
<keyword evidence="3" id="KW-0862">Zinc</keyword>
<feature type="domain" description="PHD-type" evidence="7">
    <location>
        <begin position="326"/>
        <end position="450"/>
    </location>
</feature>
<dbReference type="Proteomes" id="UP001408789">
    <property type="component" value="Unassembled WGS sequence"/>
</dbReference>
<evidence type="ECO:0000256" key="5">
    <source>
        <dbReference type="SAM" id="MobiDB-lite"/>
    </source>
</evidence>
<feature type="compositionally biased region" description="Polar residues" evidence="5">
    <location>
        <begin position="1545"/>
        <end position="1555"/>
    </location>
</feature>
<feature type="region of interest" description="Disordered" evidence="5">
    <location>
        <begin position="898"/>
        <end position="972"/>
    </location>
</feature>
<organism evidence="8 9">
    <name type="scientific">Deinandra increscens subsp. villosa</name>
    <dbReference type="NCBI Taxonomy" id="3103831"/>
    <lineage>
        <taxon>Eukaryota</taxon>
        <taxon>Viridiplantae</taxon>
        <taxon>Streptophyta</taxon>
        <taxon>Embryophyta</taxon>
        <taxon>Tracheophyta</taxon>
        <taxon>Spermatophyta</taxon>
        <taxon>Magnoliopsida</taxon>
        <taxon>eudicotyledons</taxon>
        <taxon>Gunneridae</taxon>
        <taxon>Pentapetalae</taxon>
        <taxon>asterids</taxon>
        <taxon>campanulids</taxon>
        <taxon>Asterales</taxon>
        <taxon>Asteraceae</taxon>
        <taxon>Asteroideae</taxon>
        <taxon>Heliantheae alliance</taxon>
        <taxon>Madieae</taxon>
        <taxon>Madiinae</taxon>
        <taxon>Deinandra</taxon>
    </lineage>
</organism>